<organism evidence="1 2">
    <name type="scientific">Parasponia andersonii</name>
    <name type="common">Sponia andersonii</name>
    <dbReference type="NCBI Taxonomy" id="3476"/>
    <lineage>
        <taxon>Eukaryota</taxon>
        <taxon>Viridiplantae</taxon>
        <taxon>Streptophyta</taxon>
        <taxon>Embryophyta</taxon>
        <taxon>Tracheophyta</taxon>
        <taxon>Spermatophyta</taxon>
        <taxon>Magnoliopsida</taxon>
        <taxon>eudicotyledons</taxon>
        <taxon>Gunneridae</taxon>
        <taxon>Pentapetalae</taxon>
        <taxon>rosids</taxon>
        <taxon>fabids</taxon>
        <taxon>Rosales</taxon>
        <taxon>Cannabaceae</taxon>
        <taxon>Parasponia</taxon>
    </lineage>
</organism>
<gene>
    <name evidence="1" type="ORF">PanWU01x14_062780</name>
</gene>
<feature type="non-terminal residue" evidence="1">
    <location>
        <position position="1"/>
    </location>
</feature>
<evidence type="ECO:0000313" key="2">
    <source>
        <dbReference type="Proteomes" id="UP000237105"/>
    </source>
</evidence>
<evidence type="ECO:0000313" key="1">
    <source>
        <dbReference type="EMBL" id="PON72809.1"/>
    </source>
</evidence>
<name>A0A2P5DHM1_PARAD</name>
<reference evidence="2" key="1">
    <citation type="submission" date="2016-06" db="EMBL/GenBank/DDBJ databases">
        <title>Parallel loss of symbiosis genes in relatives of nitrogen-fixing non-legume Parasponia.</title>
        <authorList>
            <person name="Van Velzen R."/>
            <person name="Holmer R."/>
            <person name="Bu F."/>
            <person name="Rutten L."/>
            <person name="Van Zeijl A."/>
            <person name="Liu W."/>
            <person name="Santuari L."/>
            <person name="Cao Q."/>
            <person name="Sharma T."/>
            <person name="Shen D."/>
            <person name="Roswanjaya Y."/>
            <person name="Wardhani T."/>
            <person name="Kalhor M.S."/>
            <person name="Jansen J."/>
            <person name="Van den Hoogen J."/>
            <person name="Gungor B."/>
            <person name="Hartog M."/>
            <person name="Hontelez J."/>
            <person name="Verver J."/>
            <person name="Yang W.-C."/>
            <person name="Schijlen E."/>
            <person name="Repin R."/>
            <person name="Schilthuizen M."/>
            <person name="Schranz E."/>
            <person name="Heidstra R."/>
            <person name="Miyata K."/>
            <person name="Fedorova E."/>
            <person name="Kohlen W."/>
            <person name="Bisseling T."/>
            <person name="Smit S."/>
            <person name="Geurts R."/>
        </authorList>
    </citation>
    <scope>NUCLEOTIDE SEQUENCE [LARGE SCALE GENOMIC DNA]</scope>
    <source>
        <strain evidence="2">cv. WU1-14</strain>
    </source>
</reference>
<dbReference type="Proteomes" id="UP000237105">
    <property type="component" value="Unassembled WGS sequence"/>
</dbReference>
<dbReference type="OrthoDB" id="10413465at2759"/>
<dbReference type="AlphaFoldDB" id="A0A2P5DHM1"/>
<protein>
    <submittedName>
        <fullName evidence="1">Uncharacterized protein</fullName>
    </submittedName>
</protein>
<accession>A0A2P5DHM1</accession>
<keyword evidence="2" id="KW-1185">Reference proteome</keyword>
<sequence>FSALFSCQTPTIAFNIKIRKITSGSTNAVTSFSSSPSYQASTNEMTAAASRIRTRVSLNCSMTKLQIDCPSCFSSSFQPWIFLRSSISPGFSPASTLTRNRSSHSRISFAQAGYVFLSGALKLDEAASFVPKSWPPFPISIQKKRFPSQIETLEFQI</sequence>
<comment type="caution">
    <text evidence="1">The sequence shown here is derived from an EMBL/GenBank/DDBJ whole genome shotgun (WGS) entry which is preliminary data.</text>
</comment>
<dbReference type="EMBL" id="JXTB01000037">
    <property type="protein sequence ID" value="PON72809.1"/>
    <property type="molecule type" value="Genomic_DNA"/>
</dbReference>
<proteinExistence type="predicted"/>